<keyword evidence="2 5" id="KW-0597">Phosphoprotein</keyword>
<dbReference type="NCBIfam" id="TIGR02481">
    <property type="entry name" value="hemeryth_dom"/>
    <property type="match status" value="1"/>
</dbReference>
<dbReference type="InterPro" id="IPR050595">
    <property type="entry name" value="Bact_response_regulator"/>
</dbReference>
<keyword evidence="3" id="KW-0479">Metal-binding</keyword>
<dbReference type="AlphaFoldDB" id="A0A4R3J8S8"/>
<evidence type="ECO:0000256" key="5">
    <source>
        <dbReference type="PROSITE-ProRule" id="PRU00169"/>
    </source>
</evidence>
<dbReference type="Pfam" id="PF01814">
    <property type="entry name" value="Hemerythrin"/>
    <property type="match status" value="1"/>
</dbReference>
<dbReference type="SUPFAM" id="SSF52172">
    <property type="entry name" value="CheY-like"/>
    <property type="match status" value="1"/>
</dbReference>
<protein>
    <submittedName>
        <fullName evidence="7">Hemerythrin-like metal-binding protein</fullName>
    </submittedName>
</protein>
<feature type="domain" description="Response regulatory" evidence="6">
    <location>
        <begin position="156"/>
        <end position="271"/>
    </location>
</feature>
<organism evidence="7 8">
    <name type="scientific">Varunaivibrio sulfuroxidans</name>
    <dbReference type="NCBI Taxonomy" id="1773489"/>
    <lineage>
        <taxon>Bacteria</taxon>
        <taxon>Pseudomonadati</taxon>
        <taxon>Pseudomonadota</taxon>
        <taxon>Alphaproteobacteria</taxon>
        <taxon>Rhodospirillales</taxon>
        <taxon>Magnetovibrionaceae</taxon>
        <taxon>Varunaivibrio</taxon>
    </lineage>
</organism>
<dbReference type="OrthoDB" id="7305302at2"/>
<dbReference type="PROSITE" id="PS50110">
    <property type="entry name" value="RESPONSE_REGULATORY"/>
    <property type="match status" value="1"/>
</dbReference>
<dbReference type="SUPFAM" id="SSF47188">
    <property type="entry name" value="Hemerythrin-like"/>
    <property type="match status" value="1"/>
</dbReference>
<evidence type="ECO:0000256" key="1">
    <source>
        <dbReference type="ARBA" id="ARBA00010587"/>
    </source>
</evidence>
<dbReference type="GO" id="GO:0000160">
    <property type="term" value="P:phosphorelay signal transduction system"/>
    <property type="evidence" value="ECO:0007669"/>
    <property type="project" value="InterPro"/>
</dbReference>
<dbReference type="Pfam" id="PF00072">
    <property type="entry name" value="Response_reg"/>
    <property type="match status" value="1"/>
</dbReference>
<proteinExistence type="inferred from homology"/>
<accession>A0A4R3J8S8</accession>
<dbReference type="Gene3D" id="1.20.120.50">
    <property type="entry name" value="Hemerythrin-like"/>
    <property type="match status" value="1"/>
</dbReference>
<dbReference type="PROSITE" id="PS00550">
    <property type="entry name" value="HEMERYTHRINS"/>
    <property type="match status" value="1"/>
</dbReference>
<dbReference type="PANTHER" id="PTHR44591:SF3">
    <property type="entry name" value="RESPONSE REGULATORY DOMAIN-CONTAINING PROTEIN"/>
    <property type="match status" value="1"/>
</dbReference>
<sequence length="277" mass="32052">MTLIHWNKQLEIGIPFVDTDHRVLVNLLNQLHSCVDQREELTVLDSVLSTLLEYTNYHFRREEKLLEICAYPLLEEHKDSHRLLEGEVRDLCRVFRYNRETVKSDDVKAFLNQWLLEHIMGEDVSYRRHCVDNIDARTQATEMAFLVPTKNLEDLRVMLVDDSANFRALIKTILHAVGVRNLDLVGDAQEAITRLTRRPVDIVFCDWVMDGMNGSEFAYKVHQMALPTKVVLMTGYSIDILQERSTQTGVSAFLEKPIQARQLLEMITSTLREPIGV</sequence>
<dbReference type="PANTHER" id="PTHR44591">
    <property type="entry name" value="STRESS RESPONSE REGULATOR PROTEIN 1"/>
    <property type="match status" value="1"/>
</dbReference>
<gene>
    <name evidence="7" type="ORF">EDD55_108133</name>
</gene>
<dbReference type="InterPro" id="IPR012827">
    <property type="entry name" value="Hemerythrin_metal-bd"/>
</dbReference>
<comment type="caution">
    <text evidence="7">The sequence shown here is derived from an EMBL/GenBank/DDBJ whole genome shotgun (WGS) entry which is preliminary data.</text>
</comment>
<dbReference type="NCBIfam" id="NF033749">
    <property type="entry name" value="bact_hemeryth"/>
    <property type="match status" value="1"/>
</dbReference>
<dbReference type="SMART" id="SM00448">
    <property type="entry name" value="REC"/>
    <property type="match status" value="1"/>
</dbReference>
<keyword evidence="4" id="KW-0408">Iron</keyword>
<feature type="modified residue" description="4-aspartylphosphate" evidence="5">
    <location>
        <position position="206"/>
    </location>
</feature>
<evidence type="ECO:0000313" key="8">
    <source>
        <dbReference type="Proteomes" id="UP000295304"/>
    </source>
</evidence>
<evidence type="ECO:0000313" key="7">
    <source>
        <dbReference type="EMBL" id="TCS61333.1"/>
    </source>
</evidence>
<dbReference type="InterPro" id="IPR001789">
    <property type="entry name" value="Sig_transdc_resp-reg_receiver"/>
</dbReference>
<dbReference type="GO" id="GO:0046872">
    <property type="term" value="F:metal ion binding"/>
    <property type="evidence" value="ECO:0007669"/>
    <property type="project" value="UniProtKB-KW"/>
</dbReference>
<dbReference type="InterPro" id="IPR016131">
    <property type="entry name" value="Haemerythrin_Fe_BS"/>
</dbReference>
<dbReference type="InterPro" id="IPR035938">
    <property type="entry name" value="Hemerythrin-like_sf"/>
</dbReference>
<evidence type="ECO:0000256" key="2">
    <source>
        <dbReference type="ARBA" id="ARBA00022553"/>
    </source>
</evidence>
<dbReference type="CDD" id="cd00156">
    <property type="entry name" value="REC"/>
    <property type="match status" value="1"/>
</dbReference>
<evidence type="ECO:0000256" key="3">
    <source>
        <dbReference type="ARBA" id="ARBA00022723"/>
    </source>
</evidence>
<dbReference type="InterPro" id="IPR011006">
    <property type="entry name" value="CheY-like_superfamily"/>
</dbReference>
<dbReference type="InterPro" id="IPR012312">
    <property type="entry name" value="Hemerythrin-like"/>
</dbReference>
<dbReference type="CDD" id="cd12107">
    <property type="entry name" value="Hemerythrin"/>
    <property type="match status" value="1"/>
</dbReference>
<dbReference type="RefSeq" id="WP_132939626.1">
    <property type="nucleotide sequence ID" value="NZ_CP119676.1"/>
</dbReference>
<reference evidence="7 8" key="1">
    <citation type="submission" date="2019-03" db="EMBL/GenBank/DDBJ databases">
        <title>Genomic Encyclopedia of Type Strains, Phase IV (KMG-IV): sequencing the most valuable type-strain genomes for metagenomic binning, comparative biology and taxonomic classification.</title>
        <authorList>
            <person name="Goeker M."/>
        </authorList>
    </citation>
    <scope>NUCLEOTIDE SEQUENCE [LARGE SCALE GENOMIC DNA]</scope>
    <source>
        <strain evidence="7 8">DSM 101688</strain>
    </source>
</reference>
<evidence type="ECO:0000259" key="6">
    <source>
        <dbReference type="PROSITE" id="PS50110"/>
    </source>
</evidence>
<comment type="similarity">
    <text evidence="1">Belongs to the hemerythrin family.</text>
</comment>
<dbReference type="Gene3D" id="3.40.50.2300">
    <property type="match status" value="1"/>
</dbReference>
<dbReference type="Proteomes" id="UP000295304">
    <property type="component" value="Unassembled WGS sequence"/>
</dbReference>
<name>A0A4R3J8S8_9PROT</name>
<evidence type="ECO:0000256" key="4">
    <source>
        <dbReference type="ARBA" id="ARBA00023004"/>
    </source>
</evidence>
<dbReference type="EMBL" id="SLZW01000008">
    <property type="protein sequence ID" value="TCS61333.1"/>
    <property type="molecule type" value="Genomic_DNA"/>
</dbReference>
<keyword evidence="8" id="KW-1185">Reference proteome</keyword>